<dbReference type="RefSeq" id="WP_270878914.1">
    <property type="nucleotide sequence ID" value="NZ_JAQFVF010000022.1"/>
</dbReference>
<name>A0ABW0KBM5_9BACL</name>
<organism evidence="1 2">
    <name type="scientific">Paenibacillus aestuarii</name>
    <dbReference type="NCBI Taxonomy" id="516965"/>
    <lineage>
        <taxon>Bacteria</taxon>
        <taxon>Bacillati</taxon>
        <taxon>Bacillota</taxon>
        <taxon>Bacilli</taxon>
        <taxon>Bacillales</taxon>
        <taxon>Paenibacillaceae</taxon>
        <taxon>Paenibacillus</taxon>
    </lineage>
</organism>
<proteinExistence type="predicted"/>
<sequence length="81" mass="9355">MQMNIQKELKDMHSLYQALMGKVEAHEDRIQALELRERLPVPMWANKAVEAAVEAGLIDKPEGASYDFYRLLVVLQRRGMI</sequence>
<comment type="caution">
    <text evidence="1">The sequence shown here is derived from an EMBL/GenBank/DDBJ whole genome shotgun (WGS) entry which is preliminary data.</text>
</comment>
<evidence type="ECO:0000313" key="2">
    <source>
        <dbReference type="Proteomes" id="UP001596044"/>
    </source>
</evidence>
<dbReference type="Proteomes" id="UP001596044">
    <property type="component" value="Unassembled WGS sequence"/>
</dbReference>
<reference evidence="2" key="1">
    <citation type="journal article" date="2019" name="Int. J. Syst. Evol. Microbiol.">
        <title>The Global Catalogue of Microorganisms (GCM) 10K type strain sequencing project: providing services to taxonomists for standard genome sequencing and annotation.</title>
        <authorList>
            <consortium name="The Broad Institute Genomics Platform"/>
            <consortium name="The Broad Institute Genome Sequencing Center for Infectious Disease"/>
            <person name="Wu L."/>
            <person name="Ma J."/>
        </authorList>
    </citation>
    <scope>NUCLEOTIDE SEQUENCE [LARGE SCALE GENOMIC DNA]</scope>
    <source>
        <strain evidence="2">KACC 11904</strain>
    </source>
</reference>
<dbReference type="EMBL" id="JBHSMJ010000029">
    <property type="protein sequence ID" value="MFC5450804.1"/>
    <property type="molecule type" value="Genomic_DNA"/>
</dbReference>
<keyword evidence="2" id="KW-1185">Reference proteome</keyword>
<accession>A0ABW0KBM5</accession>
<protein>
    <submittedName>
        <fullName evidence="1">Uncharacterized protein</fullName>
    </submittedName>
</protein>
<evidence type="ECO:0000313" key="1">
    <source>
        <dbReference type="EMBL" id="MFC5450804.1"/>
    </source>
</evidence>
<gene>
    <name evidence="1" type="ORF">ACFPOG_21345</name>
</gene>